<gene>
    <name evidence="1" type="ORF">BREU_0695</name>
</gene>
<dbReference type="EMBL" id="JGZK01000002">
    <property type="protein sequence ID" value="KFI87918.1"/>
    <property type="molecule type" value="Genomic_DNA"/>
</dbReference>
<dbReference type="OrthoDB" id="3418622at2"/>
<evidence type="ECO:0000313" key="2">
    <source>
        <dbReference type="Proteomes" id="UP000028984"/>
    </source>
</evidence>
<dbReference type="STRING" id="1437610.BREU_0695"/>
<reference evidence="1 2" key="1">
    <citation type="submission" date="2014-03" db="EMBL/GenBank/DDBJ databases">
        <title>Genomics of Bifidobacteria.</title>
        <authorList>
            <person name="Ventura M."/>
            <person name="Milani C."/>
            <person name="Lugli G.A."/>
        </authorList>
    </citation>
    <scope>NUCLEOTIDE SEQUENCE [LARGE SCALE GENOMIC DNA]</scope>
    <source>
        <strain evidence="1 2">DSM 23975</strain>
    </source>
</reference>
<comment type="caution">
    <text evidence="1">The sequence shown here is derived from an EMBL/GenBank/DDBJ whole genome shotgun (WGS) entry which is preliminary data.</text>
</comment>
<organism evidence="1 2">
    <name type="scientific">Bifidobacterium reuteri DSM 23975</name>
    <dbReference type="NCBI Taxonomy" id="1437610"/>
    <lineage>
        <taxon>Bacteria</taxon>
        <taxon>Bacillati</taxon>
        <taxon>Actinomycetota</taxon>
        <taxon>Actinomycetes</taxon>
        <taxon>Bifidobacteriales</taxon>
        <taxon>Bifidobacteriaceae</taxon>
        <taxon>Bifidobacterium</taxon>
    </lineage>
</organism>
<keyword evidence="2" id="KW-1185">Reference proteome</keyword>
<protein>
    <recommendedName>
        <fullName evidence="3">Abi-like protein</fullName>
    </recommendedName>
</protein>
<sequence length="249" mass="28275">MGTESGNLLSPAAQSPVAEQMLSQPRLQPYLDAADNDMQRAVELYRWNQRLTGVVLKHSSDVEIAVRNALDAQLVILCHNEFGMEDWIGPESDSTPEEIYGLLRKGIQEARVHALAESRHRPKDHPRYRCAPNRDDVLAQLTFGTWDLLLGADLASGMQDAIQQRLWSQGLCKAFPNGRQDDEGRRRIAVRLKRIRKLRNRAAHAENLLRVEPEKRLTDMLSVLSAISKEFSTWSMQASPYRAIVKERP</sequence>
<accession>A0A087CXB8</accession>
<dbReference type="Proteomes" id="UP000028984">
    <property type="component" value="Unassembled WGS sequence"/>
</dbReference>
<dbReference type="eggNOG" id="ENOG5030Q1U">
    <property type="taxonomic scope" value="Bacteria"/>
</dbReference>
<evidence type="ECO:0008006" key="3">
    <source>
        <dbReference type="Google" id="ProtNLM"/>
    </source>
</evidence>
<name>A0A087CXB8_9BIFI</name>
<dbReference type="RefSeq" id="WP_052381979.1">
    <property type="nucleotide sequence ID" value="NZ_JDUW01000016.1"/>
</dbReference>
<dbReference type="AlphaFoldDB" id="A0A087CXB8"/>
<evidence type="ECO:0000313" key="1">
    <source>
        <dbReference type="EMBL" id="KFI87918.1"/>
    </source>
</evidence>
<proteinExistence type="predicted"/>